<evidence type="ECO:0000259" key="2">
    <source>
        <dbReference type="SMART" id="SM01349"/>
    </source>
</evidence>
<proteinExistence type="predicted"/>
<keyword evidence="3" id="KW-1185">Reference proteome</keyword>
<dbReference type="SMART" id="SM01349">
    <property type="entry name" value="TOG"/>
    <property type="match status" value="1"/>
</dbReference>
<dbReference type="SUPFAM" id="SSF48371">
    <property type="entry name" value="ARM repeat"/>
    <property type="match status" value="1"/>
</dbReference>
<dbReference type="PANTHER" id="PTHR16216:SF2">
    <property type="entry name" value="DYNEIN AXONEMAL ASSEMBLY FACTOR 5"/>
    <property type="match status" value="1"/>
</dbReference>
<dbReference type="InterPro" id="IPR057546">
    <property type="entry name" value="HEAT_GCN1"/>
</dbReference>
<protein>
    <submittedName>
        <fullName evidence="4">HEAT repeat-containing protein 2-like</fullName>
    </submittedName>
</protein>
<dbReference type="InterPro" id="IPR034085">
    <property type="entry name" value="TOG"/>
</dbReference>
<dbReference type="Pfam" id="PF25757">
    <property type="entry name" value="TPR_DNAAF5"/>
    <property type="match status" value="1"/>
</dbReference>
<dbReference type="InterPro" id="IPR056497">
    <property type="entry name" value="HEAT_DAAF5"/>
</dbReference>
<dbReference type="PANTHER" id="PTHR16216">
    <property type="entry name" value="DYNEIN ASSEMBLY FACTOR 5, AXONEMAL"/>
    <property type="match status" value="1"/>
</dbReference>
<dbReference type="RefSeq" id="XP_002740361.1">
    <property type="nucleotide sequence ID" value="XM_002740315.2"/>
</dbReference>
<keyword evidence="1" id="KW-0677">Repeat</keyword>
<dbReference type="Pfam" id="PF24573">
    <property type="entry name" value="HEAT_DAAF5"/>
    <property type="match status" value="1"/>
</dbReference>
<evidence type="ECO:0000313" key="4">
    <source>
        <dbReference type="RefSeq" id="XP_002740361.1"/>
    </source>
</evidence>
<dbReference type="InterPro" id="IPR016024">
    <property type="entry name" value="ARM-type_fold"/>
</dbReference>
<reference evidence="4" key="1">
    <citation type="submission" date="2025-08" db="UniProtKB">
        <authorList>
            <consortium name="RefSeq"/>
        </authorList>
    </citation>
    <scope>IDENTIFICATION</scope>
    <source>
        <tissue evidence="4">Testes</tissue>
    </source>
</reference>
<dbReference type="InterPro" id="IPR011989">
    <property type="entry name" value="ARM-like"/>
</dbReference>
<dbReference type="Pfam" id="PF23271">
    <property type="entry name" value="HEAT_GCN1"/>
    <property type="match status" value="1"/>
</dbReference>
<feature type="domain" description="TOG" evidence="2">
    <location>
        <begin position="101"/>
        <end position="318"/>
    </location>
</feature>
<organism evidence="3 4">
    <name type="scientific">Saccoglossus kowalevskii</name>
    <name type="common">Acorn worm</name>
    <dbReference type="NCBI Taxonomy" id="10224"/>
    <lineage>
        <taxon>Eukaryota</taxon>
        <taxon>Metazoa</taxon>
        <taxon>Hemichordata</taxon>
        <taxon>Enteropneusta</taxon>
        <taxon>Harrimaniidae</taxon>
        <taxon>Saccoglossus</taxon>
    </lineage>
</organism>
<dbReference type="Gene3D" id="1.25.10.10">
    <property type="entry name" value="Leucine-rich Repeat Variant"/>
    <property type="match status" value="4"/>
</dbReference>
<evidence type="ECO:0000256" key="1">
    <source>
        <dbReference type="ARBA" id="ARBA00022737"/>
    </source>
</evidence>
<dbReference type="Proteomes" id="UP000694865">
    <property type="component" value="Unplaced"/>
</dbReference>
<name>A0ABM0GYR4_SACKO</name>
<dbReference type="InterPro" id="IPR052623">
    <property type="entry name" value="DAAF5"/>
</dbReference>
<sequence length="836" mass="94567">MASQEEIAAKAADVLQGIARQINCLSDDNRTTRRRGIDGIRKATLGKEPPLEKEILKEVLNHIVKSILKCFSDPVEKCRELAIHFIGDYITSVDNFEDILPYLIPTLVQRLGCKEIVENAEELRLTLVELLTKIVEICKKNVAPYLDDMIQILQKTIVDPYPEVKKQSCKCTSLLAKTIPEHFHLLSESLIAPLLLTVSHQHSKVRVACINTIGDVLQYGSPKPMENVIPHLTQRFFDQAPTVRVAVTDVVGHWLLDFIDRYSFHSKLIPLLLGSVSDELPEIQNQAKQLWKDVGAKYQDENEEELKKQIDFGGPDPALPPGEDERPGLGCRILVYRNLIKILPGIVNDLSDWTVSNRVMSSKLLCVLLLNAEDHVTQHLAALLTGLYKACGDDEQQVVERVIKSAELTGWFVKPEIYCNLVLPTLKSSQNANVLTIFAALIRGTPPGVLQSRLHEICDTLAEPDVCRAAEMKYLYQVLACTDAVISKCGEDCKEYSLQLFTVLLTVLAMTNNIDLMDEVKVTLKKLSEVQGLGDSYELYHQHTKQVLDSLKGSYEQWTNYSTERLIFDTLLTEAGPVVGEHLDEVIPMLKTNLRPEKDPELRLKLFSLLSRLVTNASYTLNSQERFGDFVIVVVKDMIIPNCVWHAGRTSAAVRTITVSCLWALFQSELLTDVKLNPILDDLVTQLVSLLEDDVRTTRLVTCRVLQKLLTLCKHSFDPERLHKMYMELLKRMDDSNDEVRVATARTFSAYFNCFQSDYDASFYRAHLEEMYKGLLVHLDDPDPIIQDAVFDVLKQAASICPAMLQRQIDDVKHKHRIPKYCNHLSEHINTLQSSS</sequence>
<accession>A0ABM0GYR4</accession>
<dbReference type="GeneID" id="100378541"/>
<dbReference type="InterPro" id="IPR057978">
    <property type="entry name" value="TPR_DAAF5"/>
</dbReference>
<gene>
    <name evidence="4" type="primary">LOC100378541</name>
</gene>
<evidence type="ECO:0000313" key="3">
    <source>
        <dbReference type="Proteomes" id="UP000694865"/>
    </source>
</evidence>